<evidence type="ECO:0000313" key="1">
    <source>
        <dbReference type="EMBL" id="TGY95553.1"/>
    </source>
</evidence>
<gene>
    <name evidence="1" type="ORF">E5329_14115</name>
</gene>
<dbReference type="Proteomes" id="UP000304953">
    <property type="component" value="Unassembled WGS sequence"/>
</dbReference>
<evidence type="ECO:0000313" key="2">
    <source>
        <dbReference type="Proteomes" id="UP000304953"/>
    </source>
</evidence>
<accession>A0AC61RUL3</accession>
<keyword evidence="2" id="KW-1185">Reference proteome</keyword>
<protein>
    <submittedName>
        <fullName evidence="1">Uncharacterized protein</fullName>
    </submittedName>
</protein>
<organism evidence="1 2">
    <name type="scientific">Petralouisia muris</name>
    <dbReference type="NCBI Taxonomy" id="3032872"/>
    <lineage>
        <taxon>Bacteria</taxon>
        <taxon>Bacillati</taxon>
        <taxon>Bacillota</taxon>
        <taxon>Clostridia</taxon>
        <taxon>Lachnospirales</taxon>
        <taxon>Lachnospiraceae</taxon>
        <taxon>Petralouisia</taxon>
    </lineage>
</organism>
<name>A0AC61RUL3_9FIRM</name>
<comment type="caution">
    <text evidence="1">The sequence shown here is derived from an EMBL/GenBank/DDBJ whole genome shotgun (WGS) entry which is preliminary data.</text>
</comment>
<sequence>MKKIIALLLSAVLSVNAIQPVCAEYAAASMQPTALQEDGSTLQAQPQERGSIASVTPDQPQKRDSIPPVTPDQAAKSRAAQEEEFTFEFVSDEPYWKEYYRLDSTDNSCSIAYFCENKGSSPVTFSVSSTNTDVLKITSGEKKTVEAGGIVFEIVKCETVKVGYTDIIVSTGNTSYKQRAYVVPARVSFSALKQTDFNHITLKWKNYPGCSGYYVQRAVSDDKFETIQTVGAGTTSVTLPVKWNVEYYYQIVGYVTDDMRTVVGDAYAFAEGFTAKKMAGSAITSVKKSGSSNLLIQWEAFEGATGYKLYRSTQENGTYKCIYTAKSGTITSYKQKVSKGVTYYYKLVTVDEIGESDYSSSVSQIIPLKNKTKKISCSQIKQKASNGMGQYSSNWSHPDNTYYYQSGGKLNVVCVQNNGNLKIYTLSSSFKVKKTKTVKLKYDVWGGFYQGTDGNLYVAVGYQNPKESRKKTVVKVIQYNSNWKKLKTANITGGAGNTFEGIYSPFDAGNCRMDMQGSTLYLMTSRQMFTTFDGLRHQSNISFKIDTKNMKATEANESYASHSFNQFAKFKDGTLYLLDHGDAHPRSIVLTTVSDYGLEKPEVSSLSVLEFQGGSGDNFTGCRVGGMEIGSENVLICGTSQPHKNKIKKISGFGYDMKYNAFLAFANRKSGKITFKWLTTYHPKTTSVTVGETRMVKLSDNRFAILYTTTKKGKTTLNYVVYSDTGKKIYSKKYANMVFDGDSQPILYKGSIIWVSSTISQGKAKSKLYAIPAVF</sequence>
<reference evidence="1" key="1">
    <citation type="submission" date="2019-04" db="EMBL/GenBank/DDBJ databases">
        <title>Microbes associate with the intestines of laboratory mice.</title>
        <authorList>
            <person name="Navarre W."/>
            <person name="Wong E."/>
            <person name="Huang K."/>
            <person name="Tropini C."/>
            <person name="Ng K."/>
            <person name="Yu B."/>
        </authorList>
    </citation>
    <scope>NUCLEOTIDE SEQUENCE</scope>
    <source>
        <strain evidence="1">NM01_1-7b</strain>
    </source>
</reference>
<proteinExistence type="predicted"/>
<dbReference type="EMBL" id="SRYA01000027">
    <property type="protein sequence ID" value="TGY95553.1"/>
    <property type="molecule type" value="Genomic_DNA"/>
</dbReference>